<accession>A0ABU4S580</accession>
<dbReference type="RefSeq" id="WP_302723968.1">
    <property type="nucleotide sequence ID" value="NZ_JAULRU010000731.1"/>
</dbReference>
<dbReference type="GO" id="GO:0016746">
    <property type="term" value="F:acyltransferase activity"/>
    <property type="evidence" value="ECO:0007669"/>
    <property type="project" value="UniProtKB-KW"/>
</dbReference>
<evidence type="ECO:0000256" key="1">
    <source>
        <dbReference type="ARBA" id="ARBA00005189"/>
    </source>
</evidence>
<evidence type="ECO:0000259" key="4">
    <source>
        <dbReference type="SMART" id="SM00563"/>
    </source>
</evidence>
<keyword evidence="2" id="KW-0808">Transferase</keyword>
<gene>
    <name evidence="5" type="ORF">SCD92_16900</name>
</gene>
<sequence length="275" mass="30708">MPALVINGVGRAWPLMVKWLDRSWRICATGFCFASFSGAALAQTLFVFPLYHLFCANSPEKTRKIRRLQQKSFAGFVKMMEVLGLIRVTLHNSALLQKAPGCIVIANHPTLIDVVILFAALPGANCVVKGELWRSRFTRGVMRSAGFISNENADKLLQGCRSSLADGQAVLIFPEGSRTTAGQSLAFKRGFANVAVRTGAPLLTAFITCKPLTLVKGEKWYQVPPSRAYIDVYLHEVLEPRDIVDDFDDKPRAARLLTGYLEQYFEEGLQRYDRY</sequence>
<organism evidence="5 6">
    <name type="scientific">Gilvimarinus gilvus</name>
    <dbReference type="NCBI Taxonomy" id="3058038"/>
    <lineage>
        <taxon>Bacteria</taxon>
        <taxon>Pseudomonadati</taxon>
        <taxon>Pseudomonadota</taxon>
        <taxon>Gammaproteobacteria</taxon>
        <taxon>Cellvibrionales</taxon>
        <taxon>Cellvibrionaceae</taxon>
        <taxon>Gilvimarinus</taxon>
    </lineage>
</organism>
<evidence type="ECO:0000256" key="3">
    <source>
        <dbReference type="ARBA" id="ARBA00023315"/>
    </source>
</evidence>
<feature type="domain" description="Phospholipid/glycerol acyltransferase" evidence="4">
    <location>
        <begin position="102"/>
        <end position="210"/>
    </location>
</feature>
<keyword evidence="6" id="KW-1185">Reference proteome</keyword>
<evidence type="ECO:0000256" key="2">
    <source>
        <dbReference type="ARBA" id="ARBA00022679"/>
    </source>
</evidence>
<dbReference type="PANTHER" id="PTHR10434">
    <property type="entry name" value="1-ACYL-SN-GLYCEROL-3-PHOSPHATE ACYLTRANSFERASE"/>
    <property type="match status" value="1"/>
</dbReference>
<comment type="pathway">
    <text evidence="1">Lipid metabolism.</text>
</comment>
<evidence type="ECO:0000313" key="5">
    <source>
        <dbReference type="EMBL" id="MDX6851058.1"/>
    </source>
</evidence>
<comment type="caution">
    <text evidence="5">The sequence shown here is derived from an EMBL/GenBank/DDBJ whole genome shotgun (WGS) entry which is preliminary data.</text>
</comment>
<dbReference type="Pfam" id="PF01553">
    <property type="entry name" value="Acyltransferase"/>
    <property type="match status" value="1"/>
</dbReference>
<dbReference type="EMBL" id="JAXAFO010000038">
    <property type="protein sequence ID" value="MDX6851058.1"/>
    <property type="molecule type" value="Genomic_DNA"/>
</dbReference>
<reference evidence="5 6" key="1">
    <citation type="submission" date="2023-11" db="EMBL/GenBank/DDBJ databases">
        <title>Gilvimarinus fulvus sp. nov., isolated from the surface of Kelp.</title>
        <authorList>
            <person name="Sun Y.Y."/>
            <person name="Gong Y."/>
            <person name="Du Z.J."/>
        </authorList>
    </citation>
    <scope>NUCLEOTIDE SEQUENCE [LARGE SCALE GENOMIC DNA]</scope>
    <source>
        <strain evidence="5 6">SDUM040013</strain>
    </source>
</reference>
<dbReference type="SUPFAM" id="SSF69593">
    <property type="entry name" value="Glycerol-3-phosphate (1)-acyltransferase"/>
    <property type="match status" value="1"/>
</dbReference>
<dbReference type="Proteomes" id="UP001273505">
    <property type="component" value="Unassembled WGS sequence"/>
</dbReference>
<dbReference type="PANTHER" id="PTHR10434:SF66">
    <property type="entry name" value="PHOSPHOLIPID_GLYCEROL ACYLTRANSFERASE DOMAIN-CONTAINING PROTEIN"/>
    <property type="match status" value="1"/>
</dbReference>
<protein>
    <submittedName>
        <fullName evidence="5">Lysophospholipid acyltransferase family protein</fullName>
    </submittedName>
</protein>
<dbReference type="SMART" id="SM00563">
    <property type="entry name" value="PlsC"/>
    <property type="match status" value="1"/>
</dbReference>
<name>A0ABU4S580_9GAMM</name>
<dbReference type="InterPro" id="IPR002123">
    <property type="entry name" value="Plipid/glycerol_acylTrfase"/>
</dbReference>
<keyword evidence="3 5" id="KW-0012">Acyltransferase</keyword>
<dbReference type="CDD" id="cd07989">
    <property type="entry name" value="LPLAT_AGPAT-like"/>
    <property type="match status" value="1"/>
</dbReference>
<evidence type="ECO:0000313" key="6">
    <source>
        <dbReference type="Proteomes" id="UP001273505"/>
    </source>
</evidence>
<proteinExistence type="predicted"/>